<accession>A2Z0N3</accession>
<dbReference type="AlphaFoldDB" id="A2Z0N3"/>
<dbReference type="HOGENOM" id="CLU_1135095_0_0_1"/>
<proteinExistence type="predicted"/>
<evidence type="ECO:0000256" key="1">
    <source>
        <dbReference type="SAM" id="MobiDB-lite"/>
    </source>
</evidence>
<dbReference type="Gramene" id="BGIOSGA029864-TA">
    <property type="protein sequence ID" value="BGIOSGA029864-PA"/>
    <property type="gene ID" value="BGIOSGA029864"/>
</dbReference>
<feature type="compositionally biased region" description="Basic and acidic residues" evidence="1">
    <location>
        <begin position="168"/>
        <end position="180"/>
    </location>
</feature>
<organism evidence="2 3">
    <name type="scientific">Oryza sativa subsp. indica</name>
    <name type="common">Rice</name>
    <dbReference type="NCBI Taxonomy" id="39946"/>
    <lineage>
        <taxon>Eukaryota</taxon>
        <taxon>Viridiplantae</taxon>
        <taxon>Streptophyta</taxon>
        <taxon>Embryophyta</taxon>
        <taxon>Tracheophyta</taxon>
        <taxon>Spermatophyta</taxon>
        <taxon>Magnoliopsida</taxon>
        <taxon>Liliopsida</taxon>
        <taxon>Poales</taxon>
        <taxon>Poaceae</taxon>
        <taxon>BOP clade</taxon>
        <taxon>Oryzoideae</taxon>
        <taxon>Oryzeae</taxon>
        <taxon>Oryzinae</taxon>
        <taxon>Oryza</taxon>
        <taxon>Oryza sativa</taxon>
    </lineage>
</organism>
<feature type="region of interest" description="Disordered" evidence="1">
    <location>
        <begin position="226"/>
        <end position="245"/>
    </location>
</feature>
<dbReference type="EMBL" id="CM000134">
    <property type="protein sequence ID" value="EAZ08894.1"/>
    <property type="molecule type" value="Genomic_DNA"/>
</dbReference>
<evidence type="ECO:0000313" key="3">
    <source>
        <dbReference type="Proteomes" id="UP000007015"/>
    </source>
</evidence>
<evidence type="ECO:0000313" key="2">
    <source>
        <dbReference type="EMBL" id="EAZ08894.1"/>
    </source>
</evidence>
<feature type="region of interest" description="Disordered" evidence="1">
    <location>
        <begin position="1"/>
        <end position="30"/>
    </location>
</feature>
<dbReference type="STRING" id="39946.A2Z0N3"/>
<protein>
    <submittedName>
        <fullName evidence="2">Uncharacterized protein</fullName>
    </submittedName>
</protein>
<keyword evidence="3" id="KW-1185">Reference proteome</keyword>
<feature type="region of interest" description="Disordered" evidence="1">
    <location>
        <begin position="147"/>
        <end position="180"/>
    </location>
</feature>
<dbReference type="Proteomes" id="UP000007015">
    <property type="component" value="Chromosome 9"/>
</dbReference>
<name>A2Z0N3_ORYSI</name>
<feature type="compositionally biased region" description="Basic and acidic residues" evidence="1">
    <location>
        <begin position="147"/>
        <end position="159"/>
    </location>
</feature>
<sequence>MAKSEKAMGSPAVLEPVKTPPPPATDGPISDLMQRQYKEDADATHGTLVGDDADEARRLFLADVVERLDAATSIASNQPWAAQFIGTMGELACGIGTIKVESVWHRVPTNMASSRIPPSPLVLADGGAAAPMLHTVCLQVKRLEARIHERQGPHSEDGSRSSGRRIAKSSEDGDGAEKGGELGGKAAVVAGGGKAVAALADGFRGLTFSFPLRNLHELASINPKVSTAGTASSLRPPPLARLDKL</sequence>
<reference evidence="2 3" key="1">
    <citation type="journal article" date="2005" name="PLoS Biol.">
        <title>The genomes of Oryza sativa: a history of duplications.</title>
        <authorList>
            <person name="Yu J."/>
            <person name="Wang J."/>
            <person name="Lin W."/>
            <person name="Li S."/>
            <person name="Li H."/>
            <person name="Zhou J."/>
            <person name="Ni P."/>
            <person name="Dong W."/>
            <person name="Hu S."/>
            <person name="Zeng C."/>
            <person name="Zhang J."/>
            <person name="Zhang Y."/>
            <person name="Li R."/>
            <person name="Xu Z."/>
            <person name="Li S."/>
            <person name="Li X."/>
            <person name="Zheng H."/>
            <person name="Cong L."/>
            <person name="Lin L."/>
            <person name="Yin J."/>
            <person name="Geng J."/>
            <person name="Li G."/>
            <person name="Shi J."/>
            <person name="Liu J."/>
            <person name="Lv H."/>
            <person name="Li J."/>
            <person name="Wang J."/>
            <person name="Deng Y."/>
            <person name="Ran L."/>
            <person name="Shi X."/>
            <person name="Wang X."/>
            <person name="Wu Q."/>
            <person name="Li C."/>
            <person name="Ren X."/>
            <person name="Wang J."/>
            <person name="Wang X."/>
            <person name="Li D."/>
            <person name="Liu D."/>
            <person name="Zhang X."/>
            <person name="Ji Z."/>
            <person name="Zhao W."/>
            <person name="Sun Y."/>
            <person name="Zhang Z."/>
            <person name="Bao J."/>
            <person name="Han Y."/>
            <person name="Dong L."/>
            <person name="Ji J."/>
            <person name="Chen P."/>
            <person name="Wu S."/>
            <person name="Liu J."/>
            <person name="Xiao Y."/>
            <person name="Bu D."/>
            <person name="Tan J."/>
            <person name="Yang L."/>
            <person name="Ye C."/>
            <person name="Zhang J."/>
            <person name="Xu J."/>
            <person name="Zhou Y."/>
            <person name="Yu Y."/>
            <person name="Zhang B."/>
            <person name="Zhuang S."/>
            <person name="Wei H."/>
            <person name="Liu B."/>
            <person name="Lei M."/>
            <person name="Yu H."/>
            <person name="Li Y."/>
            <person name="Xu H."/>
            <person name="Wei S."/>
            <person name="He X."/>
            <person name="Fang L."/>
            <person name="Zhang Z."/>
            <person name="Zhang Y."/>
            <person name="Huang X."/>
            <person name="Su Z."/>
            <person name="Tong W."/>
            <person name="Li J."/>
            <person name="Tong Z."/>
            <person name="Li S."/>
            <person name="Ye J."/>
            <person name="Wang L."/>
            <person name="Fang L."/>
            <person name="Lei T."/>
            <person name="Chen C."/>
            <person name="Chen H."/>
            <person name="Xu Z."/>
            <person name="Li H."/>
            <person name="Huang H."/>
            <person name="Zhang F."/>
            <person name="Xu H."/>
            <person name="Li N."/>
            <person name="Zhao C."/>
            <person name="Li S."/>
            <person name="Dong L."/>
            <person name="Huang Y."/>
            <person name="Li L."/>
            <person name="Xi Y."/>
            <person name="Qi Q."/>
            <person name="Li W."/>
            <person name="Zhang B."/>
            <person name="Hu W."/>
            <person name="Zhang Y."/>
            <person name="Tian X."/>
            <person name="Jiao Y."/>
            <person name="Liang X."/>
            <person name="Jin J."/>
            <person name="Gao L."/>
            <person name="Zheng W."/>
            <person name="Hao B."/>
            <person name="Liu S."/>
            <person name="Wang W."/>
            <person name="Yuan L."/>
            <person name="Cao M."/>
            <person name="McDermott J."/>
            <person name="Samudrala R."/>
            <person name="Wang J."/>
            <person name="Wong G.K."/>
            <person name="Yang H."/>
        </authorList>
    </citation>
    <scope>NUCLEOTIDE SEQUENCE [LARGE SCALE GENOMIC DNA]</scope>
    <source>
        <strain evidence="3">cv. 93-11</strain>
    </source>
</reference>
<gene>
    <name evidence="2" type="ORF">OsI_31158</name>
</gene>